<evidence type="ECO:0000259" key="13">
    <source>
        <dbReference type="Pfam" id="PF07731"/>
    </source>
</evidence>
<dbReference type="InterPro" id="IPR011706">
    <property type="entry name" value="Cu-oxidase_C"/>
</dbReference>
<keyword evidence="10" id="KW-0472">Membrane</keyword>
<dbReference type="InterPro" id="IPR044130">
    <property type="entry name" value="CuRO_2_Fet3-like"/>
</dbReference>
<feature type="domain" description="Plastocyanin-like" evidence="12">
    <location>
        <begin position="160"/>
        <end position="296"/>
    </location>
</feature>
<evidence type="ECO:0000256" key="2">
    <source>
        <dbReference type="ARBA" id="ARBA00010609"/>
    </source>
</evidence>
<evidence type="ECO:0000259" key="14">
    <source>
        <dbReference type="Pfam" id="PF07732"/>
    </source>
</evidence>
<keyword evidence="10" id="KW-1133">Transmembrane helix</keyword>
<reference evidence="15" key="1">
    <citation type="journal article" date="2014" name="Genome Announc.">
        <title>Genome sequence of the yeast Cyberlindnera fabianii (Hansenula fabianii).</title>
        <authorList>
            <person name="Freel K.C."/>
            <person name="Sarilar V."/>
            <person name="Neuveglise C."/>
            <person name="Devillers H."/>
            <person name="Friedrich A."/>
            <person name="Schacherer J."/>
        </authorList>
    </citation>
    <scope>NUCLEOTIDE SEQUENCE</scope>
    <source>
        <strain evidence="15">YJS4271</strain>
    </source>
</reference>
<comment type="cofactor">
    <cofactor evidence="1">
        <name>Cu cation</name>
        <dbReference type="ChEBI" id="CHEBI:23378"/>
    </cofactor>
</comment>
<dbReference type="Pfam" id="PF07731">
    <property type="entry name" value="Cu-oxidase_2"/>
    <property type="match status" value="1"/>
</dbReference>
<keyword evidence="8" id="KW-0813">Transport</keyword>
<feature type="compositionally biased region" description="Polar residues" evidence="9">
    <location>
        <begin position="568"/>
        <end position="579"/>
    </location>
</feature>
<organism evidence="15">
    <name type="scientific">Cyberlindnera fabianii</name>
    <name type="common">Yeast</name>
    <name type="synonym">Hansenula fabianii</name>
    <dbReference type="NCBI Taxonomy" id="36022"/>
    <lineage>
        <taxon>Eukaryota</taxon>
        <taxon>Fungi</taxon>
        <taxon>Dikarya</taxon>
        <taxon>Ascomycota</taxon>
        <taxon>Saccharomycotina</taxon>
        <taxon>Saccharomycetes</taxon>
        <taxon>Phaffomycetales</taxon>
        <taxon>Phaffomycetaceae</taxon>
        <taxon>Cyberlindnera</taxon>
    </lineage>
</organism>
<dbReference type="GO" id="GO:0010106">
    <property type="term" value="P:cellular response to iron ion starvation"/>
    <property type="evidence" value="ECO:0007669"/>
    <property type="project" value="TreeGrafter"/>
</dbReference>
<dbReference type="Pfam" id="PF07732">
    <property type="entry name" value="Cu-oxidase_3"/>
    <property type="match status" value="1"/>
</dbReference>
<name>A0A061BCV0_CYBFA</name>
<feature type="domain" description="Plastocyanin-like" evidence="14">
    <location>
        <begin position="31"/>
        <end position="148"/>
    </location>
</feature>
<feature type="transmembrane region" description="Helical" evidence="10">
    <location>
        <begin position="590"/>
        <end position="611"/>
    </location>
</feature>
<dbReference type="PhylomeDB" id="A0A061BCV0"/>
<evidence type="ECO:0000256" key="11">
    <source>
        <dbReference type="SAM" id="SignalP"/>
    </source>
</evidence>
<feature type="compositionally biased region" description="Low complexity" evidence="9">
    <location>
        <begin position="549"/>
        <end position="567"/>
    </location>
</feature>
<keyword evidence="3" id="KW-0410">Iron transport</keyword>
<dbReference type="EMBL" id="LK052914">
    <property type="protein sequence ID" value="CDR47162.1"/>
    <property type="molecule type" value="Genomic_DNA"/>
</dbReference>
<dbReference type="Gene3D" id="2.60.40.420">
    <property type="entry name" value="Cupredoxins - blue copper proteins"/>
    <property type="match status" value="3"/>
</dbReference>
<dbReference type="SUPFAM" id="SSF49503">
    <property type="entry name" value="Cupredoxins"/>
    <property type="match status" value="3"/>
</dbReference>
<keyword evidence="5 11" id="KW-0732">Signal</keyword>
<dbReference type="Pfam" id="PF00394">
    <property type="entry name" value="Cu-oxidase"/>
    <property type="match status" value="1"/>
</dbReference>
<dbReference type="AlphaFoldDB" id="A0A061BCV0"/>
<evidence type="ECO:0000259" key="12">
    <source>
        <dbReference type="Pfam" id="PF00394"/>
    </source>
</evidence>
<evidence type="ECO:0000256" key="6">
    <source>
        <dbReference type="ARBA" id="ARBA00023002"/>
    </source>
</evidence>
<dbReference type="GO" id="GO:0033215">
    <property type="term" value="P:reductive iron assimilation"/>
    <property type="evidence" value="ECO:0007669"/>
    <property type="project" value="TreeGrafter"/>
</dbReference>
<dbReference type="InterPro" id="IPR008972">
    <property type="entry name" value="Cupredoxin"/>
</dbReference>
<evidence type="ECO:0000256" key="3">
    <source>
        <dbReference type="ARBA" id="ARBA00022496"/>
    </source>
</evidence>
<dbReference type="VEuPathDB" id="FungiDB:BON22_5213"/>
<feature type="region of interest" description="Disordered" evidence="9">
    <location>
        <begin position="541"/>
        <end position="582"/>
    </location>
</feature>
<dbReference type="GO" id="GO:0004322">
    <property type="term" value="F:ferroxidase activity"/>
    <property type="evidence" value="ECO:0007669"/>
    <property type="project" value="TreeGrafter"/>
</dbReference>
<dbReference type="GO" id="GO:0033573">
    <property type="term" value="C:high-affinity iron permease complex"/>
    <property type="evidence" value="ECO:0007669"/>
    <property type="project" value="TreeGrafter"/>
</dbReference>
<evidence type="ECO:0000256" key="8">
    <source>
        <dbReference type="ARBA" id="ARBA00023065"/>
    </source>
</evidence>
<protein>
    <submittedName>
        <fullName evidence="15">CYFA0S29e01112g1_1</fullName>
    </submittedName>
</protein>
<keyword evidence="6" id="KW-0560">Oxidoreductase</keyword>
<comment type="similarity">
    <text evidence="2">Belongs to the multicopper oxidase family.</text>
</comment>
<keyword evidence="3" id="KW-0408">Iron</keyword>
<evidence type="ECO:0000256" key="5">
    <source>
        <dbReference type="ARBA" id="ARBA00022729"/>
    </source>
</evidence>
<dbReference type="InterPro" id="IPR001117">
    <property type="entry name" value="Cu-oxidase_2nd"/>
</dbReference>
<dbReference type="GO" id="GO:0005507">
    <property type="term" value="F:copper ion binding"/>
    <property type="evidence" value="ECO:0007669"/>
    <property type="project" value="InterPro"/>
</dbReference>
<evidence type="ECO:0000256" key="10">
    <source>
        <dbReference type="SAM" id="Phobius"/>
    </source>
</evidence>
<evidence type="ECO:0000313" key="15">
    <source>
        <dbReference type="EMBL" id="CDR47162.1"/>
    </source>
</evidence>
<dbReference type="PROSITE" id="PS00080">
    <property type="entry name" value="MULTICOPPER_OXIDASE2"/>
    <property type="match status" value="1"/>
</dbReference>
<feature type="chain" id="PRO_5001594470" evidence="11">
    <location>
        <begin position="23"/>
        <end position="628"/>
    </location>
</feature>
<dbReference type="PANTHER" id="PTHR11709">
    <property type="entry name" value="MULTI-COPPER OXIDASE"/>
    <property type="match status" value="1"/>
</dbReference>
<evidence type="ECO:0000256" key="4">
    <source>
        <dbReference type="ARBA" id="ARBA00022723"/>
    </source>
</evidence>
<keyword evidence="7" id="KW-0186">Copper</keyword>
<proteinExistence type="inferred from homology"/>
<dbReference type="CDD" id="cd13877">
    <property type="entry name" value="CuRO_2_Fet3p_like"/>
    <property type="match status" value="1"/>
</dbReference>
<keyword evidence="8" id="KW-0406">Ion transport</keyword>
<dbReference type="OrthoDB" id="2121828at2759"/>
<dbReference type="InterPro" id="IPR002355">
    <property type="entry name" value="Cu_oxidase_Cu_BS"/>
</dbReference>
<feature type="signal peptide" evidence="11">
    <location>
        <begin position="1"/>
        <end position="22"/>
    </location>
</feature>
<dbReference type="InterPro" id="IPR011707">
    <property type="entry name" value="Cu-oxidase-like_N"/>
</dbReference>
<feature type="domain" description="Plastocyanin-like" evidence="13">
    <location>
        <begin position="363"/>
        <end position="493"/>
    </location>
</feature>
<dbReference type="InterPro" id="IPR045087">
    <property type="entry name" value="Cu-oxidase_fam"/>
</dbReference>
<evidence type="ECO:0000256" key="1">
    <source>
        <dbReference type="ARBA" id="ARBA00001935"/>
    </source>
</evidence>
<keyword evidence="4" id="KW-0479">Metal-binding</keyword>
<sequence>MAYVFLPLVWLSILSLLGLTYAHTHEFNWTVSHKVLNPDGLQERKVVVINDQWPAPQVRVHKDDRVVVHLTNNFTEEDTSLHFHGIFQRGSSFMDGASMISQCPIPPGETFTYNFTVEGQSGTYWYHSHSAAQYGDGLRGVFIIEDDADETDLKYDADLAIILSDWYHTESQTLVDGLFTEGSYGNEPHIDSSLFNESASQDIKVEPGKTYLLRVVNAGMSATQLLYAEDHIMTIVEIDGVKVHPQEVDSLSISTGQRYAVLIKTKDTRDKNYPLVQMTNIMMRKRYTIQWLVYDESLPMDSSSVSKKTTHQLNPVDDITLIPLSQTPLLPYPTHQITLEYDSDYYGEGRTRYYTINGHPHLSPRVPTINTIFSANATSVNNPSIYGAATNAILISKDDIIEIVVNSYDHMKHPFHLHGHNFQVIARGSREHYDPDKDYQFPSVPMIRDTINVPGRGFVVLRFKADNPGVWFFHCHTEWHAVQGLGVVFVEAADEVLKKQVLPLQNREICEKGGIKAMGNAAGNKDMDNMEGEVKVPELNQYTKGSHKTSATSTTAASASTSASETSLYPSETSTNTDPITDDTPLKTKAIVLLCYGSVMTLVTALFAICVQRSTHRKRRTIPLSDYS</sequence>
<gene>
    <name evidence="15" type="ORF">CYFA0S_29e01112g</name>
</gene>
<keyword evidence="10" id="KW-0812">Transmembrane</keyword>
<evidence type="ECO:0000256" key="9">
    <source>
        <dbReference type="SAM" id="MobiDB-lite"/>
    </source>
</evidence>
<dbReference type="PROSITE" id="PS00079">
    <property type="entry name" value="MULTICOPPER_OXIDASE1"/>
    <property type="match status" value="2"/>
</dbReference>
<dbReference type="CDD" id="cd13851">
    <property type="entry name" value="CuRO_1_Fet3p"/>
    <property type="match status" value="1"/>
</dbReference>
<evidence type="ECO:0000256" key="7">
    <source>
        <dbReference type="ARBA" id="ARBA00023008"/>
    </source>
</evidence>
<dbReference type="InterPro" id="IPR033138">
    <property type="entry name" value="Cu_oxidase_CS"/>
</dbReference>
<dbReference type="PANTHER" id="PTHR11709:SF361">
    <property type="entry name" value="IRON TRANSPORT MULTICOPPER OXIDASE FET3"/>
    <property type="match status" value="1"/>
</dbReference>
<accession>A0A061BCV0</accession>